<dbReference type="RefSeq" id="WP_158015316.1">
    <property type="nucleotide sequence ID" value="NZ_CBCSKE010000005.1"/>
</dbReference>
<dbReference type="PROSITE" id="PS51787">
    <property type="entry name" value="LON_N"/>
    <property type="match status" value="1"/>
</dbReference>
<evidence type="ECO:0000259" key="1">
    <source>
        <dbReference type="PROSITE" id="PS51787"/>
    </source>
</evidence>
<accession>A0A3S4BCT5</accession>
<keyword evidence="3" id="KW-1185">Reference proteome</keyword>
<dbReference type="Proteomes" id="UP000269998">
    <property type="component" value="Chromosome"/>
</dbReference>
<dbReference type="InterPro" id="IPR003111">
    <property type="entry name" value="Lon_prtase_N"/>
</dbReference>
<proteinExistence type="predicted"/>
<name>A0A3S4BCT5_9MYCO</name>
<evidence type="ECO:0000313" key="2">
    <source>
        <dbReference type="EMBL" id="VDM87104.1"/>
    </source>
</evidence>
<dbReference type="KEGG" id="mbai:MB901379_00639"/>
<dbReference type="PANTHER" id="PTHR46732:SF8">
    <property type="entry name" value="ATP-DEPENDENT PROTEASE LA (LON) DOMAIN PROTEIN"/>
    <property type="match status" value="1"/>
</dbReference>
<organism evidence="2 3">
    <name type="scientific">Mycobacterium basiliense</name>
    <dbReference type="NCBI Taxonomy" id="2094119"/>
    <lineage>
        <taxon>Bacteria</taxon>
        <taxon>Bacillati</taxon>
        <taxon>Actinomycetota</taxon>
        <taxon>Actinomycetes</taxon>
        <taxon>Mycobacteriales</taxon>
        <taxon>Mycobacteriaceae</taxon>
        <taxon>Mycobacterium</taxon>
    </lineage>
</organism>
<dbReference type="OrthoDB" id="25394at2"/>
<evidence type="ECO:0000313" key="3">
    <source>
        <dbReference type="Proteomes" id="UP000269998"/>
    </source>
</evidence>
<reference evidence="3" key="1">
    <citation type="submission" date="2018-02" db="EMBL/GenBank/DDBJ databases">
        <authorList>
            <person name="Seth-Smith MB H."/>
            <person name="Seth-Smith H."/>
        </authorList>
    </citation>
    <scope>NUCLEOTIDE SEQUENCE [LARGE SCALE GENOMIC DNA]</scope>
</reference>
<dbReference type="AlphaFoldDB" id="A0A3S4BCT5"/>
<gene>
    <name evidence="2" type="ORF">MB901379_00639</name>
</gene>
<dbReference type="SUPFAM" id="SSF88697">
    <property type="entry name" value="PUA domain-like"/>
    <property type="match status" value="1"/>
</dbReference>
<dbReference type="InterPro" id="IPR015947">
    <property type="entry name" value="PUA-like_sf"/>
</dbReference>
<dbReference type="EMBL" id="LR130759">
    <property type="protein sequence ID" value="VDM87104.1"/>
    <property type="molecule type" value="Genomic_DNA"/>
</dbReference>
<protein>
    <recommendedName>
        <fullName evidence="1">Lon N-terminal domain-containing protein</fullName>
    </recommendedName>
</protein>
<dbReference type="Pfam" id="PF02190">
    <property type="entry name" value="LON_substr_bdg"/>
    <property type="match status" value="1"/>
</dbReference>
<dbReference type="Gene3D" id="2.30.130.40">
    <property type="entry name" value="LON domain-like"/>
    <property type="match status" value="1"/>
</dbReference>
<feature type="domain" description="Lon N-terminal" evidence="1">
    <location>
        <begin position="6"/>
        <end position="207"/>
    </location>
</feature>
<dbReference type="PANTHER" id="PTHR46732">
    <property type="entry name" value="ATP-DEPENDENT PROTEASE LA (LON) DOMAIN PROTEIN"/>
    <property type="match status" value="1"/>
</dbReference>
<sequence length="216" mass="23670">MTAPKPREIAMFPLETAILPQQDLPLRIFEPRYGALVRHCLDAGEPFGVVLIAQGREVGGGDARCDVGTLARISDCVDQGDGHYLLRCRTDERIRVCDWLPDDPYPRATVQIWPDEPGDPVTQTQFREIEDRVMALFQRIANARGVRLSGRDVLLGYQLGGDGDVDKLLYTLASRVPMGPADSYAVLSAPSAADRLAALCEAVDSVAAMIEFQLSD</sequence>
<dbReference type="InterPro" id="IPR046336">
    <property type="entry name" value="Lon_prtase_N_sf"/>
</dbReference>
<dbReference type="SMART" id="SM00464">
    <property type="entry name" value="LON"/>
    <property type="match status" value="1"/>
</dbReference>